<keyword evidence="4" id="KW-1185">Reference proteome</keyword>
<dbReference type="OrthoDB" id="8478044at2"/>
<accession>A0A3P5WWB2</accession>
<organism evidence="3 4">
    <name type="scientific">Arthrobacter ulcerisalmonis</name>
    <dbReference type="NCBI Taxonomy" id="2483813"/>
    <lineage>
        <taxon>Bacteria</taxon>
        <taxon>Bacillati</taxon>
        <taxon>Actinomycetota</taxon>
        <taxon>Actinomycetes</taxon>
        <taxon>Micrococcales</taxon>
        <taxon>Micrococcaceae</taxon>
        <taxon>Arthrobacter</taxon>
    </lineage>
</organism>
<evidence type="ECO:0000313" key="4">
    <source>
        <dbReference type="Proteomes" id="UP000280861"/>
    </source>
</evidence>
<evidence type="ECO:0000256" key="1">
    <source>
        <dbReference type="ARBA" id="ARBA00008520"/>
    </source>
</evidence>
<dbReference type="PROSITE" id="PS51318">
    <property type="entry name" value="TAT"/>
    <property type="match status" value="1"/>
</dbReference>
<protein>
    <submittedName>
        <fullName evidence="3">Bacterial extracellular solute-binding protein</fullName>
    </submittedName>
</protein>
<gene>
    <name evidence="3" type="ORF">PSET11_01052</name>
</gene>
<keyword evidence="2" id="KW-0813">Transport</keyword>
<comment type="similarity">
    <text evidence="1">Belongs to the bacterial solute-binding protein 1 family.</text>
</comment>
<reference evidence="3 4" key="1">
    <citation type="submission" date="2018-11" db="EMBL/GenBank/DDBJ databases">
        <authorList>
            <person name="Criscuolo A."/>
        </authorList>
    </citation>
    <scope>NUCLEOTIDE SEQUENCE [LARGE SCALE GENOMIC DNA]</scope>
    <source>
        <strain evidence="3">AT11b</strain>
    </source>
</reference>
<dbReference type="Gene3D" id="3.40.190.10">
    <property type="entry name" value="Periplasmic binding protein-like II"/>
    <property type="match status" value="2"/>
</dbReference>
<proteinExistence type="inferred from homology"/>
<dbReference type="Proteomes" id="UP000280861">
    <property type="component" value="Unassembled WGS sequence"/>
</dbReference>
<evidence type="ECO:0000313" key="3">
    <source>
        <dbReference type="EMBL" id="VDC22786.1"/>
    </source>
</evidence>
<dbReference type="SUPFAM" id="SSF53850">
    <property type="entry name" value="Periplasmic binding protein-like II"/>
    <property type="match status" value="1"/>
</dbReference>
<dbReference type="InterPro" id="IPR006059">
    <property type="entry name" value="SBP"/>
</dbReference>
<sequence>MASQFDASAVAFPSRRSILKTVGVGAAGIASIPLLSACTGSSGPSAGASGSSGLTFGSGSSDDVPKRAYQAVADAFTAKDNKQVTINTVPHNDFQNKINSYLQGSPDDTFTWFAGYRMQYYAEKGLLAPVDDVWESVGANYSDALKKASTGPDGKLYFIPNYNYPWGFFYRKSLWTEKGYEVPETFDALKTLAAKMKSDGIIPIGFADKDGWPAMGTFDYINMRLNGYQFHVDLCAHKESWDQPKVSSVFSTWSELLPFQDPAALGQTWQDAAKALEAKKTGMYLLGSFVTQQFTDPAVLADIEFFPFPEIAMEGRDAVEAPIDGLLLSKKGGDNQTARDFMAFLGTAEGQDAYAKVDSSNIATAKGTDTSKFTALNKSCADVISNAKYISQFFDRDALPAMANNVMIPALQNFIKDGTMDVKNLEAQAKALYAAQ</sequence>
<dbReference type="AlphaFoldDB" id="A0A3P5WWB2"/>
<dbReference type="PANTHER" id="PTHR43649:SF29">
    <property type="entry name" value="OSMOPROTECTIVE COMPOUNDS-BINDING PROTEIN GGTB"/>
    <property type="match status" value="1"/>
</dbReference>
<dbReference type="InterPro" id="IPR006311">
    <property type="entry name" value="TAT_signal"/>
</dbReference>
<name>A0A3P5WWB2_9MICC</name>
<dbReference type="Pfam" id="PF01547">
    <property type="entry name" value="SBP_bac_1"/>
    <property type="match status" value="1"/>
</dbReference>
<dbReference type="PANTHER" id="PTHR43649">
    <property type="entry name" value="ARABINOSE-BINDING PROTEIN-RELATED"/>
    <property type="match status" value="1"/>
</dbReference>
<dbReference type="EMBL" id="UXAU01000017">
    <property type="protein sequence ID" value="VDC22786.1"/>
    <property type="molecule type" value="Genomic_DNA"/>
</dbReference>
<dbReference type="InterPro" id="IPR050490">
    <property type="entry name" value="Bact_solute-bd_prot1"/>
</dbReference>
<evidence type="ECO:0000256" key="2">
    <source>
        <dbReference type="ARBA" id="ARBA00022448"/>
    </source>
</evidence>
<dbReference type="RefSeq" id="WP_124091043.1">
    <property type="nucleotide sequence ID" value="NZ_CBCRYA010000021.1"/>
</dbReference>